<evidence type="ECO:0000256" key="12">
    <source>
        <dbReference type="RuleBase" id="RU004253"/>
    </source>
</evidence>
<dbReference type="GO" id="GO:0005737">
    <property type="term" value="C:cytoplasm"/>
    <property type="evidence" value="ECO:0007669"/>
    <property type="project" value="TreeGrafter"/>
</dbReference>
<dbReference type="GO" id="GO:0000287">
    <property type="term" value="F:magnesium ion binding"/>
    <property type="evidence" value="ECO:0007669"/>
    <property type="project" value="UniProtKB-UniRule"/>
</dbReference>
<comment type="catalytic activity">
    <reaction evidence="7 10 11">
        <text>4-methyl-5-(2-phosphooxyethyl)-thiazole + 4-amino-2-methyl-5-(diphosphooxymethyl)pyrimidine + H(+) = thiamine phosphate + diphosphate</text>
        <dbReference type="Rhea" id="RHEA:22328"/>
        <dbReference type="ChEBI" id="CHEBI:15378"/>
        <dbReference type="ChEBI" id="CHEBI:33019"/>
        <dbReference type="ChEBI" id="CHEBI:37575"/>
        <dbReference type="ChEBI" id="CHEBI:57841"/>
        <dbReference type="ChEBI" id="CHEBI:58296"/>
        <dbReference type="EC" id="2.5.1.3"/>
    </reaction>
</comment>
<feature type="binding site" evidence="10">
    <location>
        <position position="143"/>
    </location>
    <ligand>
        <name>4-amino-2-methyl-5-(diphosphooxymethyl)pyrimidine</name>
        <dbReference type="ChEBI" id="CHEBI:57841"/>
    </ligand>
</feature>
<sequence>MPAKEVRSDVLPRIHCITHFGSYDDEAIAVLEAVVRQGVDAVQVRAKSLSDRQIVAFTRILVDRLAGTSVRIIVNDRVDLALAAGADGVHLGRDDVPVAAARRLAPLGFLVGGTCRNADQAREAKAQGADYVGVGPVYPTTTKSGLPNPIGLETLRDAARVLPAIAISGINAERVPEVMAAGAYGVAVASAICRSPQPAIAARGLVDAIALA</sequence>
<keyword evidence="3 10" id="KW-0808">Transferase</keyword>
<comment type="pathway">
    <text evidence="2 10 12">Cofactor biosynthesis; thiamine diphosphate biosynthesis; thiamine phosphate from 4-amino-2-methyl-5-diphosphomethylpyrimidine and 4-methyl-5-(2-phosphoethyl)-thiazole: step 1/1.</text>
</comment>
<feature type="binding site" evidence="10">
    <location>
        <position position="75"/>
    </location>
    <ligand>
        <name>4-amino-2-methyl-5-(diphosphooxymethyl)pyrimidine</name>
        <dbReference type="ChEBI" id="CHEBI:57841"/>
    </ligand>
</feature>
<dbReference type="HAMAP" id="MF_00097">
    <property type="entry name" value="TMP_synthase"/>
    <property type="match status" value="1"/>
</dbReference>
<dbReference type="AlphaFoldDB" id="A0A021VTK5"/>
<keyword evidence="4 10" id="KW-0479">Metal-binding</keyword>
<reference evidence="14 15" key="1">
    <citation type="submission" date="2014-01" db="EMBL/GenBank/DDBJ databases">
        <title>Actinotalea ferrariae CF5-4.</title>
        <authorList>
            <person name="Chen F."/>
            <person name="Li Y."/>
            <person name="Wang G."/>
        </authorList>
    </citation>
    <scope>NUCLEOTIDE SEQUENCE [LARGE SCALE GENOMIC DNA]</scope>
    <source>
        <strain evidence="14 15">CF5-4</strain>
    </source>
</reference>
<evidence type="ECO:0000256" key="1">
    <source>
        <dbReference type="ARBA" id="ARBA00003814"/>
    </source>
</evidence>
<dbReference type="OrthoDB" id="3243336at2"/>
<dbReference type="InterPro" id="IPR013785">
    <property type="entry name" value="Aldolase_TIM"/>
</dbReference>
<comment type="cofactor">
    <cofactor evidence="10">
        <name>Mg(2+)</name>
        <dbReference type="ChEBI" id="CHEBI:18420"/>
    </cofactor>
    <text evidence="10">Binds 1 Mg(2+) ion per subunit.</text>
</comment>
<dbReference type="PANTHER" id="PTHR20857">
    <property type="entry name" value="THIAMINE-PHOSPHATE PYROPHOSPHORYLASE"/>
    <property type="match status" value="1"/>
</dbReference>
<dbReference type="SUPFAM" id="SSF51391">
    <property type="entry name" value="Thiamin phosphate synthase"/>
    <property type="match status" value="1"/>
</dbReference>
<dbReference type="EC" id="2.5.1.3" evidence="10"/>
<keyword evidence="5 10" id="KW-0460">Magnesium</keyword>
<dbReference type="GO" id="GO:0009228">
    <property type="term" value="P:thiamine biosynthetic process"/>
    <property type="evidence" value="ECO:0007669"/>
    <property type="project" value="UniProtKB-KW"/>
</dbReference>
<gene>
    <name evidence="10" type="primary">thiE</name>
    <name evidence="14" type="ORF">N866_08895</name>
</gene>
<accession>A0A021VTK5</accession>
<feature type="binding site" evidence="10">
    <location>
        <begin position="43"/>
        <end position="47"/>
    </location>
    <ligand>
        <name>4-amino-2-methyl-5-(diphosphooxymethyl)pyrimidine</name>
        <dbReference type="ChEBI" id="CHEBI:57841"/>
    </ligand>
</feature>
<dbReference type="GO" id="GO:0009229">
    <property type="term" value="P:thiamine diphosphate biosynthetic process"/>
    <property type="evidence" value="ECO:0007669"/>
    <property type="project" value="UniProtKB-UniRule"/>
</dbReference>
<dbReference type="GO" id="GO:0004789">
    <property type="term" value="F:thiamine-phosphate diphosphorylase activity"/>
    <property type="evidence" value="ECO:0007669"/>
    <property type="project" value="UniProtKB-UniRule"/>
</dbReference>
<dbReference type="Proteomes" id="UP000019753">
    <property type="component" value="Unassembled WGS sequence"/>
</dbReference>
<evidence type="ECO:0000256" key="3">
    <source>
        <dbReference type="ARBA" id="ARBA00022679"/>
    </source>
</evidence>
<proteinExistence type="inferred from homology"/>
<keyword evidence="6 10" id="KW-0784">Thiamine biosynthesis</keyword>
<evidence type="ECO:0000259" key="13">
    <source>
        <dbReference type="Pfam" id="PF02581"/>
    </source>
</evidence>
<dbReference type="InterPro" id="IPR034291">
    <property type="entry name" value="TMP_synthase"/>
</dbReference>
<comment type="caution">
    <text evidence="14">The sequence shown here is derived from an EMBL/GenBank/DDBJ whole genome shotgun (WGS) entry which is preliminary data.</text>
</comment>
<evidence type="ECO:0000256" key="7">
    <source>
        <dbReference type="ARBA" id="ARBA00047334"/>
    </source>
</evidence>
<feature type="binding site" evidence="10">
    <location>
        <position position="95"/>
    </location>
    <ligand>
        <name>Mg(2+)</name>
        <dbReference type="ChEBI" id="CHEBI:18420"/>
    </ligand>
</feature>
<comment type="catalytic activity">
    <reaction evidence="8 10 11">
        <text>2-(2-carboxy-4-methylthiazol-5-yl)ethyl phosphate + 4-amino-2-methyl-5-(diphosphooxymethyl)pyrimidine + 2 H(+) = thiamine phosphate + CO2 + diphosphate</text>
        <dbReference type="Rhea" id="RHEA:47848"/>
        <dbReference type="ChEBI" id="CHEBI:15378"/>
        <dbReference type="ChEBI" id="CHEBI:16526"/>
        <dbReference type="ChEBI" id="CHEBI:33019"/>
        <dbReference type="ChEBI" id="CHEBI:37575"/>
        <dbReference type="ChEBI" id="CHEBI:57841"/>
        <dbReference type="ChEBI" id="CHEBI:62890"/>
        <dbReference type="EC" id="2.5.1.3"/>
    </reaction>
</comment>
<evidence type="ECO:0000256" key="10">
    <source>
        <dbReference type="HAMAP-Rule" id="MF_00097"/>
    </source>
</evidence>
<evidence type="ECO:0000256" key="5">
    <source>
        <dbReference type="ARBA" id="ARBA00022842"/>
    </source>
</evidence>
<comment type="catalytic activity">
    <reaction evidence="9 10 11">
        <text>2-[(2R,5Z)-2-carboxy-4-methylthiazol-5(2H)-ylidene]ethyl phosphate + 4-amino-2-methyl-5-(diphosphooxymethyl)pyrimidine + 2 H(+) = thiamine phosphate + CO2 + diphosphate</text>
        <dbReference type="Rhea" id="RHEA:47844"/>
        <dbReference type="ChEBI" id="CHEBI:15378"/>
        <dbReference type="ChEBI" id="CHEBI:16526"/>
        <dbReference type="ChEBI" id="CHEBI:33019"/>
        <dbReference type="ChEBI" id="CHEBI:37575"/>
        <dbReference type="ChEBI" id="CHEBI:57841"/>
        <dbReference type="ChEBI" id="CHEBI:62899"/>
        <dbReference type="EC" id="2.5.1.3"/>
    </reaction>
</comment>
<dbReference type="UniPathway" id="UPA00060">
    <property type="reaction ID" value="UER00141"/>
</dbReference>
<feature type="binding site" evidence="10">
    <location>
        <position position="114"/>
    </location>
    <ligand>
        <name>4-amino-2-methyl-5-(diphosphooxymethyl)pyrimidine</name>
        <dbReference type="ChEBI" id="CHEBI:57841"/>
    </ligand>
</feature>
<evidence type="ECO:0000256" key="4">
    <source>
        <dbReference type="ARBA" id="ARBA00022723"/>
    </source>
</evidence>
<evidence type="ECO:0000256" key="2">
    <source>
        <dbReference type="ARBA" id="ARBA00005165"/>
    </source>
</evidence>
<feature type="domain" description="Thiamine phosphate synthase/TenI" evidence="13">
    <location>
        <begin position="16"/>
        <end position="192"/>
    </location>
</feature>
<dbReference type="InterPro" id="IPR036206">
    <property type="entry name" value="ThiamineP_synth_sf"/>
</dbReference>
<keyword evidence="15" id="KW-1185">Reference proteome</keyword>
<organism evidence="14 15">
    <name type="scientific">Actinotalea ferrariae CF5-4</name>
    <dbReference type="NCBI Taxonomy" id="948458"/>
    <lineage>
        <taxon>Bacteria</taxon>
        <taxon>Bacillati</taxon>
        <taxon>Actinomycetota</taxon>
        <taxon>Actinomycetes</taxon>
        <taxon>Micrococcales</taxon>
        <taxon>Cellulomonadaceae</taxon>
        <taxon>Actinotalea</taxon>
    </lineage>
</organism>
<evidence type="ECO:0000313" key="15">
    <source>
        <dbReference type="Proteomes" id="UP000019753"/>
    </source>
</evidence>
<comment type="caution">
    <text evidence="10">Lacks conserved residue(s) required for the propagation of feature annotation.</text>
</comment>
<evidence type="ECO:0000256" key="11">
    <source>
        <dbReference type="RuleBase" id="RU003826"/>
    </source>
</evidence>
<dbReference type="NCBIfam" id="TIGR00693">
    <property type="entry name" value="thiE"/>
    <property type="match status" value="1"/>
</dbReference>
<dbReference type="Pfam" id="PF02581">
    <property type="entry name" value="TMP-TENI"/>
    <property type="match status" value="1"/>
</dbReference>
<dbReference type="CDD" id="cd00564">
    <property type="entry name" value="TMP_TenI"/>
    <property type="match status" value="1"/>
</dbReference>
<dbReference type="RefSeq" id="WP_155855418.1">
    <property type="nucleotide sequence ID" value="NZ_AXCW01000249.1"/>
</dbReference>
<protein>
    <recommendedName>
        <fullName evidence="10">Thiamine-phosphate synthase</fullName>
        <shortName evidence="10">TP synthase</shortName>
        <shortName evidence="10">TPS</shortName>
        <ecNumber evidence="10">2.5.1.3</ecNumber>
    </recommendedName>
    <alternativeName>
        <fullName evidence="10">Thiamine-phosphate pyrophosphorylase</fullName>
        <shortName evidence="10">TMP pyrophosphorylase</shortName>
        <shortName evidence="10">TMP-PPase</shortName>
    </alternativeName>
</protein>
<feature type="binding site" evidence="10">
    <location>
        <position position="169"/>
    </location>
    <ligand>
        <name>2-[(2R,5Z)-2-carboxy-4-methylthiazol-5(2H)-ylidene]ethyl phosphate</name>
        <dbReference type="ChEBI" id="CHEBI:62899"/>
    </ligand>
</feature>
<evidence type="ECO:0000256" key="8">
    <source>
        <dbReference type="ARBA" id="ARBA00047851"/>
    </source>
</evidence>
<evidence type="ECO:0000256" key="9">
    <source>
        <dbReference type="ARBA" id="ARBA00047883"/>
    </source>
</evidence>
<dbReference type="InterPro" id="IPR022998">
    <property type="entry name" value="ThiamineP_synth_TenI"/>
</dbReference>
<comment type="function">
    <text evidence="1 10">Condenses 4-methyl-5-(beta-hydroxyethyl)thiazole monophosphate (THZ-P) and 2-methyl-4-amino-5-hydroxymethyl pyrimidine pyrophosphate (HMP-PP) to form thiamine monophosphate (TMP).</text>
</comment>
<feature type="binding site" evidence="10">
    <location>
        <begin position="140"/>
        <end position="142"/>
    </location>
    <ligand>
        <name>2-[(2R,5Z)-2-carboxy-4-methylthiazol-5(2H)-ylidene]ethyl phosphate</name>
        <dbReference type="ChEBI" id="CHEBI:62899"/>
    </ligand>
</feature>
<comment type="similarity">
    <text evidence="10 11">Belongs to the thiamine-phosphate synthase family.</text>
</comment>
<dbReference type="EMBL" id="AXCW01000249">
    <property type="protein sequence ID" value="EYR62392.1"/>
    <property type="molecule type" value="Genomic_DNA"/>
</dbReference>
<feature type="binding site" evidence="10">
    <location>
        <position position="76"/>
    </location>
    <ligand>
        <name>Mg(2+)</name>
        <dbReference type="ChEBI" id="CHEBI:18420"/>
    </ligand>
</feature>
<evidence type="ECO:0000313" key="14">
    <source>
        <dbReference type="EMBL" id="EYR62392.1"/>
    </source>
</evidence>
<dbReference type="Gene3D" id="3.20.20.70">
    <property type="entry name" value="Aldolase class I"/>
    <property type="match status" value="1"/>
</dbReference>
<name>A0A021VTK5_9CELL</name>
<dbReference type="PANTHER" id="PTHR20857:SF15">
    <property type="entry name" value="THIAMINE-PHOSPHATE SYNTHASE"/>
    <property type="match status" value="1"/>
</dbReference>
<evidence type="ECO:0000256" key="6">
    <source>
        <dbReference type="ARBA" id="ARBA00022977"/>
    </source>
</evidence>